<feature type="signal peptide" evidence="1">
    <location>
        <begin position="1"/>
        <end position="21"/>
    </location>
</feature>
<dbReference type="Proteomes" id="UP000030111">
    <property type="component" value="Unassembled WGS sequence"/>
</dbReference>
<feature type="chain" id="PRO_5001992613" evidence="1">
    <location>
        <begin position="22"/>
        <end position="1180"/>
    </location>
</feature>
<dbReference type="EMBL" id="JRLY01000018">
    <property type="protein sequence ID" value="KGO91490.1"/>
    <property type="molecule type" value="Genomic_DNA"/>
</dbReference>
<gene>
    <name evidence="2" type="ORF">Q766_17315</name>
</gene>
<dbReference type="eggNOG" id="COG4935">
    <property type="taxonomic scope" value="Bacteria"/>
</dbReference>
<keyword evidence="1" id="KW-0732">Signal</keyword>
<accession>A0A0A2MTC8</accession>
<name>A0A0A2MTC8_9FLAO</name>
<dbReference type="STRING" id="1121898.GCA_000422725_03022"/>
<evidence type="ECO:0000313" key="2">
    <source>
        <dbReference type="EMBL" id="KGO91490.1"/>
    </source>
</evidence>
<organism evidence="2 3">
    <name type="scientific">Flavobacterium subsaxonicum WB 4.1-42 = DSM 21790</name>
    <dbReference type="NCBI Taxonomy" id="1121898"/>
    <lineage>
        <taxon>Bacteria</taxon>
        <taxon>Pseudomonadati</taxon>
        <taxon>Bacteroidota</taxon>
        <taxon>Flavobacteriia</taxon>
        <taxon>Flavobacteriales</taxon>
        <taxon>Flavobacteriaceae</taxon>
        <taxon>Flavobacterium</taxon>
    </lineage>
</organism>
<evidence type="ECO:0000256" key="1">
    <source>
        <dbReference type="SAM" id="SignalP"/>
    </source>
</evidence>
<protein>
    <submittedName>
        <fullName evidence="2">Uncharacterized protein</fullName>
    </submittedName>
</protein>
<keyword evidence="3" id="KW-1185">Reference proteome</keyword>
<feature type="non-terminal residue" evidence="2">
    <location>
        <position position="1180"/>
    </location>
</feature>
<comment type="caution">
    <text evidence="2">The sequence shown here is derived from an EMBL/GenBank/DDBJ whole genome shotgun (WGS) entry which is preliminary data.</text>
</comment>
<sequence>MKLYSWLLVAVLFYLPLTLSAQTDCPDAIMVCGDANYNGLDATGIGTQEINFNNACSSMENNSLWLKILIKDGGTLGFVLTPESSNLSVDFDFWIFGPDVACGNLGTAVRCSTTNPLQAALLYNTTGMNAVSTDVSEGPGPDGNAFINWMNVQDGESYYIIIDRPVGSSNFSMEWTGTATFHDVPVFLNPDNIPTDLELCDSDDIDDESTVFNLTTHAEMFIGNQTPVEITYHLSVNDMITGESPISSPEVFENTSNPQVIYMRMTNTITGCYSNETFTLSIIPPIVGGEPNDLVECDVNGDGFALFNLVANDTPIKDGNTQCSVTYYASQANAIAETDPLPEQYQNTIAYGPQTIWSRLEKTNGCIGYDLRSFTLTVLPLPQFLNPNNQNINLSHCDDDDVDDQSVAFNLTTHQAMFTGGQANLEVDYYTNPDFTGQINNPLAYANTSNPQTIYATLTNNQTDCSNSIEFTIEVTNPVTAGIPQDLFLCDSNGNGSEFFYLNENDAAIKNGNPTSVVAYYASLENAEDEVGALSIPHQNPSTGTPQTIWARLESTDGCFGYAITSFTINLSPPPVFNNPDNIPLEIKRCDDDGVEDQHTNFDLTIYNSMFAGNQQDAIFSFFESYANAVNGINIINDPTWYTNLSMPQTVYVKITNALTGCFNIASIQLQLVAPPVAFDVLALQECDFNNDGVAYFNLDAVIDNISATLGSGVIVTIHETQPDADFGTNIIPNTAQYSNVFNNAQTLYIRVQSEFGNCFDTTTLQLIVNPVPEATTPTFPYALCDNGDSDVDGIAVFDLTSLNAEVLNGMDAALFSVTYHLTHDDAVAGANAITTPANYATINTIIYIRVTNNATGCYDVVQVQLVVNALPVVTQPAPYTVCDDDNPGDEIEEFDLTTKIDEIIGVGTLGLNVSFHPTYADAQGNTNAIVGAESYFNTLAVETIFVRVADAITDCYRIVLLDVRVEPLPEILEPLPIDLTVCDTNGEGIGVINLDELVEDMINGGENLVISFHWTDEDAQNNLNAISNTSSLQNMTPFLQAIYVRVFNTATGCFNTYKIEIIVTAAPQAPALENIVDCDDYDNNVQDGKARVDLTVQNQVIYDALNIAAGDQDSIIIHYFTSEEDADADINMITNATQYTATNEQVIWVRVEDAETGCYSLTSFQVILNAPVDLIQPTP</sequence>
<evidence type="ECO:0000313" key="3">
    <source>
        <dbReference type="Proteomes" id="UP000030111"/>
    </source>
</evidence>
<proteinExistence type="predicted"/>
<dbReference type="eggNOG" id="COG3291">
    <property type="taxonomic scope" value="Bacteria"/>
</dbReference>
<reference evidence="2 3" key="1">
    <citation type="submission" date="2013-09" db="EMBL/GenBank/DDBJ databases">
        <authorList>
            <person name="Zeng Z."/>
            <person name="Chen C."/>
        </authorList>
    </citation>
    <scope>NUCLEOTIDE SEQUENCE [LARGE SCALE GENOMIC DNA]</scope>
    <source>
        <strain evidence="2 3">WB 4.1-42</strain>
    </source>
</reference>
<dbReference type="AlphaFoldDB" id="A0A0A2MTC8"/>